<comment type="caution">
    <text evidence="2">The sequence shown here is derived from an EMBL/GenBank/DDBJ whole genome shotgun (WGS) entry which is preliminary data.</text>
</comment>
<keyword evidence="1" id="KW-0472">Membrane</keyword>
<dbReference type="AlphaFoldDB" id="A0A226D4R3"/>
<evidence type="ECO:0000256" key="1">
    <source>
        <dbReference type="SAM" id="Phobius"/>
    </source>
</evidence>
<evidence type="ECO:0000313" key="2">
    <source>
        <dbReference type="EMBL" id="OXA40173.1"/>
    </source>
</evidence>
<dbReference type="EMBL" id="LNIX01000034">
    <property type="protein sequence ID" value="OXA40173.1"/>
    <property type="molecule type" value="Genomic_DNA"/>
</dbReference>
<evidence type="ECO:0008006" key="4">
    <source>
        <dbReference type="Google" id="ProtNLM"/>
    </source>
</evidence>
<accession>A0A226D4R3</accession>
<proteinExistence type="predicted"/>
<feature type="transmembrane region" description="Helical" evidence="1">
    <location>
        <begin position="314"/>
        <end position="337"/>
    </location>
</feature>
<name>A0A226D4R3_FOLCA</name>
<dbReference type="Proteomes" id="UP000198287">
    <property type="component" value="Unassembled WGS sequence"/>
</dbReference>
<evidence type="ECO:0000313" key="3">
    <source>
        <dbReference type="Proteomes" id="UP000198287"/>
    </source>
</evidence>
<feature type="transmembrane region" description="Helical" evidence="1">
    <location>
        <begin position="85"/>
        <end position="105"/>
    </location>
</feature>
<protein>
    <recommendedName>
        <fullName evidence="4">Gustatory receptor</fullName>
    </recommendedName>
</protein>
<feature type="transmembrane region" description="Helical" evidence="1">
    <location>
        <begin position="48"/>
        <end position="73"/>
    </location>
</feature>
<keyword evidence="1" id="KW-0812">Transmembrane</keyword>
<keyword evidence="1" id="KW-1133">Transmembrane helix</keyword>
<gene>
    <name evidence="2" type="ORF">Fcan01_25021</name>
</gene>
<reference evidence="2 3" key="1">
    <citation type="submission" date="2015-12" db="EMBL/GenBank/DDBJ databases">
        <title>The genome of Folsomia candida.</title>
        <authorList>
            <person name="Faddeeva A."/>
            <person name="Derks M.F."/>
            <person name="Anvar Y."/>
            <person name="Smit S."/>
            <person name="Van Straalen N."/>
            <person name="Roelofs D."/>
        </authorList>
    </citation>
    <scope>NUCLEOTIDE SEQUENCE [LARGE SCALE GENOMIC DNA]</scope>
    <source>
        <strain evidence="2 3">VU population</strain>
        <tissue evidence="2">Whole body</tissue>
    </source>
</reference>
<feature type="transmembrane region" description="Helical" evidence="1">
    <location>
        <begin position="287"/>
        <end position="308"/>
    </location>
</feature>
<sequence length="418" mass="47160">MSLNHVISAFTKKSDIFQLYSKCPVQWDMAQQGFTYTSWKKDKRVLLWHIYCFVTIDTCYMAGVIYFIAKLLCKIGRPVSDLTKIVISLLSGLFNFYGFVMHVMVSKHGVGGAYGWNGCRKVEERIMIWSWGHCDIYGPYSQHTKSGDSVLQNIIISSVLKLLDIYPIIVTASVISLHLDPLYFAVVDLSDFFQLSHRAHFTLHFLRFFIIAGNTVMICSTLKMVLISFMSRLKIQLNIFSLLLKHAKIILSQRIRFVPRIEFLVKIHLSLQIAGQQVAPFQELGTIALMLVGQLIFVFSNFATLRFYNVLPLAAYQFYPSVSIVVGTIVSLTLPVAQKLAEDSKEVLRILDASVVVGGSNGRLIALKRKIRSTQPHKLNAAFGGVKLFLNRETKREYFQTGINNTINLLLGVEGTAG</sequence>
<organism evidence="2 3">
    <name type="scientific">Folsomia candida</name>
    <name type="common">Springtail</name>
    <dbReference type="NCBI Taxonomy" id="158441"/>
    <lineage>
        <taxon>Eukaryota</taxon>
        <taxon>Metazoa</taxon>
        <taxon>Ecdysozoa</taxon>
        <taxon>Arthropoda</taxon>
        <taxon>Hexapoda</taxon>
        <taxon>Collembola</taxon>
        <taxon>Entomobryomorpha</taxon>
        <taxon>Isotomoidea</taxon>
        <taxon>Isotomidae</taxon>
        <taxon>Proisotominae</taxon>
        <taxon>Folsomia</taxon>
    </lineage>
</organism>
<keyword evidence="3" id="KW-1185">Reference proteome</keyword>
<feature type="transmembrane region" description="Helical" evidence="1">
    <location>
        <begin position="165"/>
        <end position="187"/>
    </location>
</feature>
<feature type="transmembrane region" description="Helical" evidence="1">
    <location>
        <begin position="208"/>
        <end position="229"/>
    </location>
</feature>